<evidence type="ECO:0000313" key="3">
    <source>
        <dbReference type="Proteomes" id="UP000203589"/>
    </source>
</evidence>
<dbReference type="InterPro" id="IPR050312">
    <property type="entry name" value="IolE/XylAMocC-like"/>
</dbReference>
<keyword evidence="2" id="KW-0413">Isomerase</keyword>
<dbReference type="Proteomes" id="UP000203589">
    <property type="component" value="Plasmid pSMS3-2"/>
</dbReference>
<sequence length="262" mass="27805">MAYLTLGDLDPFEMVEAAARGGFEATALRLTGHSPGDDWGFDPTNAADIRRMARLSRDAGISLVNISTYRFVPGAAPADFRPVIDACAELGIGMITANSFAGEEAEVTALMAEIARDAASRNIRLGIEFIPVSRIRTAADALRIARATDAGNVGLVVDALHLWRSGGTVETVRGLPGDRIFALQLCDAPLAAPDDLAAEMRSARLLPGDGEFDLRGLVDAVPADTEIEIEVPNADYDRLTPAARARLVHDAGEAFLARAHAD</sequence>
<dbReference type="InterPro" id="IPR013022">
    <property type="entry name" value="Xyl_isomerase-like_TIM-brl"/>
</dbReference>
<proteinExistence type="predicted"/>
<keyword evidence="2" id="KW-0614">Plasmid</keyword>
<geneLocation type="plasmid" evidence="3">
    <name>psms3-2</name>
</geneLocation>
<feature type="domain" description="Xylose isomerase-like TIM barrel" evidence="1">
    <location>
        <begin position="15"/>
        <end position="235"/>
    </location>
</feature>
<protein>
    <submittedName>
        <fullName evidence="2">Inosose isomerase</fullName>
        <ecNumber evidence="2">5.3.99.11</ecNumber>
    </submittedName>
</protein>
<dbReference type="Pfam" id="PF01261">
    <property type="entry name" value="AP_endonuc_2"/>
    <property type="match status" value="1"/>
</dbReference>
<evidence type="ECO:0000259" key="1">
    <source>
        <dbReference type="Pfam" id="PF01261"/>
    </source>
</evidence>
<gene>
    <name evidence="2" type="ORF">ANTHELSMS3_04756</name>
</gene>
<keyword evidence="3" id="KW-1185">Reference proteome</keyword>
<dbReference type="EMBL" id="CP022542">
    <property type="protein sequence ID" value="ASP23654.1"/>
    <property type="molecule type" value="Genomic_DNA"/>
</dbReference>
<dbReference type="GO" id="GO:0016853">
    <property type="term" value="F:isomerase activity"/>
    <property type="evidence" value="ECO:0007669"/>
    <property type="project" value="UniProtKB-KW"/>
</dbReference>
<dbReference type="InterPro" id="IPR036237">
    <property type="entry name" value="Xyl_isomerase-like_sf"/>
</dbReference>
<dbReference type="EC" id="5.3.99.11" evidence="2"/>
<dbReference type="SUPFAM" id="SSF51658">
    <property type="entry name" value="Xylose isomerase-like"/>
    <property type="match status" value="1"/>
</dbReference>
<dbReference type="Gene3D" id="3.20.20.150">
    <property type="entry name" value="Divalent-metal-dependent TIM barrel enzymes"/>
    <property type="match status" value="1"/>
</dbReference>
<name>A0A222EBS8_9RHOB</name>
<accession>A0A222EBS8</accession>
<dbReference type="KEGG" id="aht:ANTHELSMS3_04756"/>
<reference evidence="2 3" key="1">
    <citation type="submission" date="2017-07" db="EMBL/GenBank/DDBJ databases">
        <title>Genome Sequence of Antarctobacter heliothermus Strain SMS3 Isolated from a culture of the Diatom Skeletonema marinoi.</title>
        <authorList>
            <person name="Topel M."/>
            <person name="Pinder M.I.M."/>
            <person name="Johansson O.N."/>
            <person name="Kourtchenko O."/>
            <person name="Godhe A."/>
            <person name="Clarke A.K."/>
        </authorList>
    </citation>
    <scope>NUCLEOTIDE SEQUENCE [LARGE SCALE GENOMIC DNA]</scope>
    <source>
        <strain evidence="2 3">SMS3</strain>
        <plasmid evidence="3">Plasmid psms3-2</plasmid>
    </source>
</reference>
<dbReference type="PANTHER" id="PTHR12110:SF48">
    <property type="entry name" value="BLL3656 PROTEIN"/>
    <property type="match status" value="1"/>
</dbReference>
<dbReference type="AlphaFoldDB" id="A0A222EBS8"/>
<organism evidence="2 3">
    <name type="scientific">Antarctobacter heliothermus</name>
    <dbReference type="NCBI Taxonomy" id="74033"/>
    <lineage>
        <taxon>Bacteria</taxon>
        <taxon>Pseudomonadati</taxon>
        <taxon>Pseudomonadota</taxon>
        <taxon>Alphaproteobacteria</taxon>
        <taxon>Rhodobacterales</taxon>
        <taxon>Roseobacteraceae</taxon>
        <taxon>Antarctobacter</taxon>
    </lineage>
</organism>
<evidence type="ECO:0000313" key="2">
    <source>
        <dbReference type="EMBL" id="ASP23654.1"/>
    </source>
</evidence>
<dbReference type="PANTHER" id="PTHR12110">
    <property type="entry name" value="HYDROXYPYRUVATE ISOMERASE"/>
    <property type="match status" value="1"/>
</dbReference>